<evidence type="ECO:0000313" key="2">
    <source>
        <dbReference type="EMBL" id="MBE8715379.1"/>
    </source>
</evidence>
<dbReference type="Proteomes" id="UP000616201">
    <property type="component" value="Unassembled WGS sequence"/>
</dbReference>
<dbReference type="Gene3D" id="3.30.420.40">
    <property type="match status" value="2"/>
</dbReference>
<dbReference type="Pfam" id="PF00480">
    <property type="entry name" value="ROK"/>
    <property type="match status" value="1"/>
</dbReference>
<dbReference type="RefSeq" id="WP_196934976.1">
    <property type="nucleotide sequence ID" value="NZ_MU158698.1"/>
</dbReference>
<keyword evidence="3" id="KW-1185">Reference proteome</keyword>
<comment type="similarity">
    <text evidence="1">Belongs to the ROK (NagC/XylR) family.</text>
</comment>
<organism evidence="2 3">
    <name type="scientific">Sphingobacterium hungaricum</name>
    <dbReference type="NCBI Taxonomy" id="2082723"/>
    <lineage>
        <taxon>Bacteria</taxon>
        <taxon>Pseudomonadati</taxon>
        <taxon>Bacteroidota</taxon>
        <taxon>Sphingobacteriia</taxon>
        <taxon>Sphingobacteriales</taxon>
        <taxon>Sphingobacteriaceae</taxon>
        <taxon>Sphingobacterium</taxon>
    </lineage>
</organism>
<gene>
    <name evidence="2" type="ORF">C4F49_17025</name>
</gene>
<dbReference type="PANTHER" id="PTHR18964:SF149">
    <property type="entry name" value="BIFUNCTIONAL UDP-N-ACETYLGLUCOSAMINE 2-EPIMERASE_N-ACETYLMANNOSAMINE KINASE"/>
    <property type="match status" value="1"/>
</dbReference>
<comment type="caution">
    <text evidence="2">The sequence shown here is derived from an EMBL/GenBank/DDBJ whole genome shotgun (WGS) entry which is preliminary data.</text>
</comment>
<sequence length="285" mass="32049">MQDNNPQFILACDIGGTHITCSVVEHGTWTIFEDTLSRSLVNSGETAKTIFQSWTHAILDSLSKFDKPVQHIGIAMPGPFDYENGISLMNGQSKYDSIYKLSTTEGLLTELNGAYELLYINDAAAFLQGEVFANDLTSHHKILGITLGTGLGSAVWEQGQKAFDADLWDSPYNGSIFEEHLVTRWFVRRFKELTGIEEKGLKEIIQHHAEDESVVVLLTEYSHHLENFLDFFSEKYDCKEFIIGGNIARAWDKILQYNTSLNEKYSLILGKYEEKAAMIGAASLF</sequence>
<dbReference type="PANTHER" id="PTHR18964">
    <property type="entry name" value="ROK (REPRESSOR, ORF, KINASE) FAMILY"/>
    <property type="match status" value="1"/>
</dbReference>
<evidence type="ECO:0000256" key="1">
    <source>
        <dbReference type="ARBA" id="ARBA00006479"/>
    </source>
</evidence>
<evidence type="ECO:0000313" key="3">
    <source>
        <dbReference type="Proteomes" id="UP000616201"/>
    </source>
</evidence>
<protein>
    <submittedName>
        <fullName evidence="2">ROK family protein</fullName>
    </submittedName>
</protein>
<name>A0A928YRW1_9SPHI</name>
<dbReference type="InterPro" id="IPR000600">
    <property type="entry name" value="ROK"/>
</dbReference>
<reference evidence="2" key="1">
    <citation type="submission" date="2018-02" db="EMBL/GenBank/DDBJ databases">
        <authorList>
            <person name="Vasarhelyi B.M."/>
            <person name="Deshmukh S."/>
            <person name="Balint B."/>
            <person name="Kukolya J."/>
        </authorList>
    </citation>
    <scope>NUCLEOTIDE SEQUENCE</scope>
    <source>
        <strain evidence="2">KB22</strain>
    </source>
</reference>
<dbReference type="AlphaFoldDB" id="A0A928YRW1"/>
<dbReference type="InterPro" id="IPR043129">
    <property type="entry name" value="ATPase_NBD"/>
</dbReference>
<dbReference type="EMBL" id="PRDK01000010">
    <property type="protein sequence ID" value="MBE8715379.1"/>
    <property type="molecule type" value="Genomic_DNA"/>
</dbReference>
<proteinExistence type="inferred from homology"/>
<dbReference type="SUPFAM" id="SSF53067">
    <property type="entry name" value="Actin-like ATPase domain"/>
    <property type="match status" value="1"/>
</dbReference>
<accession>A0A928YRW1</accession>